<name>A0ACC2NL06_9HYME</name>
<proteinExistence type="predicted"/>
<dbReference type="Proteomes" id="UP001239111">
    <property type="component" value="Chromosome 3"/>
</dbReference>
<reference evidence="1" key="1">
    <citation type="submission" date="2023-04" db="EMBL/GenBank/DDBJ databases">
        <title>A chromosome-level genome assembly of the parasitoid wasp Eretmocerus hayati.</title>
        <authorList>
            <person name="Zhong Y."/>
            <person name="Liu S."/>
            <person name="Liu Y."/>
        </authorList>
    </citation>
    <scope>NUCLEOTIDE SEQUENCE</scope>
    <source>
        <strain evidence="1">ZJU_SS_LIU_2023</strain>
    </source>
</reference>
<evidence type="ECO:0000313" key="2">
    <source>
        <dbReference type="Proteomes" id="UP001239111"/>
    </source>
</evidence>
<comment type="caution">
    <text evidence="1">The sequence shown here is derived from an EMBL/GenBank/DDBJ whole genome shotgun (WGS) entry which is preliminary data.</text>
</comment>
<gene>
    <name evidence="1" type="ORF">QAD02_002258</name>
</gene>
<sequence length="201" mass="22861">MGSVFIDEISKYDGAFAQAAKGTSSADCIEYSQKRQRKFREPNYDGLNEIRSIQRVVKREIRAPVQNLSIKDAIELIPKYDGFNIPLINFLQGYREACGVIPAANEPELAKLIKMRLSGEAFKIAQSKCSNSIDEIEKFFHGIFGSAENFHQLHGELAIFKQKKDESVISFSSRVKRIEQEILEVAAREKRVKVEFRDGLE</sequence>
<evidence type="ECO:0000313" key="1">
    <source>
        <dbReference type="EMBL" id="KAJ8670999.1"/>
    </source>
</evidence>
<keyword evidence="2" id="KW-1185">Reference proteome</keyword>
<organism evidence="1 2">
    <name type="scientific">Eretmocerus hayati</name>
    <dbReference type="NCBI Taxonomy" id="131215"/>
    <lineage>
        <taxon>Eukaryota</taxon>
        <taxon>Metazoa</taxon>
        <taxon>Ecdysozoa</taxon>
        <taxon>Arthropoda</taxon>
        <taxon>Hexapoda</taxon>
        <taxon>Insecta</taxon>
        <taxon>Pterygota</taxon>
        <taxon>Neoptera</taxon>
        <taxon>Endopterygota</taxon>
        <taxon>Hymenoptera</taxon>
        <taxon>Apocrita</taxon>
        <taxon>Proctotrupomorpha</taxon>
        <taxon>Chalcidoidea</taxon>
        <taxon>Aphelinidae</taxon>
        <taxon>Aphelininae</taxon>
        <taxon>Eretmocerus</taxon>
    </lineage>
</organism>
<accession>A0ACC2NL06</accession>
<protein>
    <submittedName>
        <fullName evidence="1">Uncharacterized protein</fullName>
    </submittedName>
</protein>
<dbReference type="EMBL" id="CM056743">
    <property type="protein sequence ID" value="KAJ8670999.1"/>
    <property type="molecule type" value="Genomic_DNA"/>
</dbReference>